<evidence type="ECO:0008006" key="4">
    <source>
        <dbReference type="Google" id="ProtNLM"/>
    </source>
</evidence>
<feature type="compositionally biased region" description="Polar residues" evidence="1">
    <location>
        <begin position="9"/>
        <end position="21"/>
    </location>
</feature>
<dbReference type="AlphaFoldDB" id="A0A1H3W3Q1"/>
<accession>A0A1H3W3Q1</accession>
<keyword evidence="3" id="KW-1185">Reference proteome</keyword>
<gene>
    <name evidence="2" type="ORF">SAMN05421875_10254</name>
</gene>
<feature type="region of interest" description="Disordered" evidence="1">
    <location>
        <begin position="48"/>
        <end position="79"/>
    </location>
</feature>
<evidence type="ECO:0000313" key="3">
    <source>
        <dbReference type="Proteomes" id="UP000199002"/>
    </source>
</evidence>
<sequence>MHRAHQHSDNTMPPTSLQRSSRTGRHWLLASLMAAVGAILAACKSTPVNVPPPPESRLPSDDAAAHSLGKSVTPGPSAASTARAYRRDAATHLYNQNNQRVFKGKLPPLLYAIGVLEVDIDRSGRITKLHWMRAPRHAPEVVAEIERTVRAAAPFPVPARMGRVTYTDTWLWDKSGHFQLDTLTEGQL</sequence>
<evidence type="ECO:0000256" key="1">
    <source>
        <dbReference type="SAM" id="MobiDB-lite"/>
    </source>
</evidence>
<dbReference type="EMBL" id="FNQJ01000002">
    <property type="protein sequence ID" value="SDZ81719.1"/>
    <property type="molecule type" value="Genomic_DNA"/>
</dbReference>
<reference evidence="3" key="1">
    <citation type="submission" date="2016-10" db="EMBL/GenBank/DDBJ databases">
        <authorList>
            <person name="Varghese N."/>
            <person name="Submissions S."/>
        </authorList>
    </citation>
    <scope>NUCLEOTIDE SEQUENCE [LARGE SCALE GENOMIC DNA]</scope>
    <source>
        <strain evidence="3">DSM 25157</strain>
    </source>
</reference>
<proteinExistence type="predicted"/>
<name>A0A1H3W3Q1_9BURK</name>
<dbReference type="STRING" id="592050.SAMN05421875_10254"/>
<feature type="region of interest" description="Disordered" evidence="1">
    <location>
        <begin position="1"/>
        <end position="21"/>
    </location>
</feature>
<protein>
    <recommendedName>
        <fullName evidence="4">Protein TonB</fullName>
    </recommendedName>
</protein>
<dbReference type="Proteomes" id="UP000199002">
    <property type="component" value="Unassembled WGS sequence"/>
</dbReference>
<organism evidence="2 3">
    <name type="scientific">Acidovorax soli</name>
    <dbReference type="NCBI Taxonomy" id="592050"/>
    <lineage>
        <taxon>Bacteria</taxon>
        <taxon>Pseudomonadati</taxon>
        <taxon>Pseudomonadota</taxon>
        <taxon>Betaproteobacteria</taxon>
        <taxon>Burkholderiales</taxon>
        <taxon>Comamonadaceae</taxon>
        <taxon>Acidovorax</taxon>
    </lineage>
</organism>
<evidence type="ECO:0000313" key="2">
    <source>
        <dbReference type="EMBL" id="SDZ81719.1"/>
    </source>
</evidence>